<proteinExistence type="predicted"/>
<keyword evidence="2" id="KW-1185">Reference proteome</keyword>
<dbReference type="AlphaFoldDB" id="A0AAV4NUE7"/>
<organism evidence="1 2">
    <name type="scientific">Caerostris darwini</name>
    <dbReference type="NCBI Taxonomy" id="1538125"/>
    <lineage>
        <taxon>Eukaryota</taxon>
        <taxon>Metazoa</taxon>
        <taxon>Ecdysozoa</taxon>
        <taxon>Arthropoda</taxon>
        <taxon>Chelicerata</taxon>
        <taxon>Arachnida</taxon>
        <taxon>Araneae</taxon>
        <taxon>Araneomorphae</taxon>
        <taxon>Entelegynae</taxon>
        <taxon>Araneoidea</taxon>
        <taxon>Araneidae</taxon>
        <taxon>Caerostris</taxon>
    </lineage>
</organism>
<protein>
    <submittedName>
        <fullName evidence="1">Uncharacterized protein</fullName>
    </submittedName>
</protein>
<dbReference type="EMBL" id="BPLQ01002065">
    <property type="protein sequence ID" value="GIX88396.1"/>
    <property type="molecule type" value="Genomic_DNA"/>
</dbReference>
<dbReference type="Proteomes" id="UP001054837">
    <property type="component" value="Unassembled WGS sequence"/>
</dbReference>
<reference evidence="1 2" key="1">
    <citation type="submission" date="2021-06" db="EMBL/GenBank/DDBJ databases">
        <title>Caerostris darwini draft genome.</title>
        <authorList>
            <person name="Kono N."/>
            <person name="Arakawa K."/>
        </authorList>
    </citation>
    <scope>NUCLEOTIDE SEQUENCE [LARGE SCALE GENOMIC DNA]</scope>
</reference>
<evidence type="ECO:0000313" key="2">
    <source>
        <dbReference type="Proteomes" id="UP001054837"/>
    </source>
</evidence>
<name>A0AAV4NUE7_9ARAC</name>
<sequence>MNSHSAPPLQLMCLTKAVIVLFNRTDMKNCLHRLGYHFLDPDAHLQCIVKRGKELAANLPIPDSVKSALIDVLRSMAIEVFDWYRKHGHFIPDDSDVLSSFHWRPDGTIDDLKTLQARLQKQDADIGSRFKKVCNSLLTSIQKLKNLLMPVRDLTNYCDRPPG</sequence>
<comment type="caution">
    <text evidence="1">The sequence shown here is derived from an EMBL/GenBank/DDBJ whole genome shotgun (WGS) entry which is preliminary data.</text>
</comment>
<accession>A0AAV4NUE7</accession>
<evidence type="ECO:0000313" key="1">
    <source>
        <dbReference type="EMBL" id="GIX88396.1"/>
    </source>
</evidence>
<gene>
    <name evidence="1" type="ORF">CDAR_493271</name>
</gene>